<proteinExistence type="predicted"/>
<accession>A0A7Z9BUJ3</accession>
<dbReference type="OrthoDB" id="9801609at2"/>
<gene>
    <name evidence="2" type="ORF">PL8927_610005</name>
</gene>
<dbReference type="AlphaFoldDB" id="A0A7Z9BUJ3"/>
<comment type="caution">
    <text evidence="2">The sequence shown here is derived from an EMBL/GenBank/DDBJ whole genome shotgun (WGS) entry which is preliminary data.</text>
</comment>
<reference evidence="2" key="1">
    <citation type="submission" date="2019-10" db="EMBL/GenBank/DDBJ databases">
        <authorList>
            <consortium name="Genoscope - CEA"/>
            <person name="William W."/>
        </authorList>
    </citation>
    <scope>NUCLEOTIDE SEQUENCE [LARGE SCALE GENOMIC DNA]</scope>
    <source>
        <strain evidence="2">BBR_PRJEB10992</strain>
    </source>
</reference>
<dbReference type="Pfam" id="PF00534">
    <property type="entry name" value="Glycos_transf_1"/>
    <property type="match status" value="1"/>
</dbReference>
<dbReference type="RefSeq" id="WP_083622207.1">
    <property type="nucleotide sequence ID" value="NZ_LR734870.1"/>
</dbReference>
<dbReference type="SUPFAM" id="SSF53756">
    <property type="entry name" value="UDP-Glycosyltransferase/glycogen phosphorylase"/>
    <property type="match status" value="1"/>
</dbReference>
<keyword evidence="3" id="KW-1185">Reference proteome</keyword>
<protein>
    <recommendedName>
        <fullName evidence="1">Glycosyl transferase family 1 domain-containing protein</fullName>
    </recommendedName>
</protein>
<dbReference type="InterPro" id="IPR001296">
    <property type="entry name" value="Glyco_trans_1"/>
</dbReference>
<dbReference type="EMBL" id="CZCU02000137">
    <property type="protein sequence ID" value="VXD18737.1"/>
    <property type="molecule type" value="Genomic_DNA"/>
</dbReference>
<feature type="domain" description="Glycosyl transferase family 1" evidence="1">
    <location>
        <begin position="230"/>
        <end position="325"/>
    </location>
</feature>
<evidence type="ECO:0000313" key="2">
    <source>
        <dbReference type="EMBL" id="VXD18737.1"/>
    </source>
</evidence>
<dbReference type="Proteomes" id="UP000184550">
    <property type="component" value="Unassembled WGS sequence"/>
</dbReference>
<name>A0A7Z9BUJ3_9CYAN</name>
<evidence type="ECO:0000259" key="1">
    <source>
        <dbReference type="Pfam" id="PF00534"/>
    </source>
</evidence>
<dbReference type="Gene3D" id="3.40.50.2000">
    <property type="entry name" value="Glycogen Phosphorylase B"/>
    <property type="match status" value="1"/>
</dbReference>
<dbReference type="GO" id="GO:0016757">
    <property type="term" value="F:glycosyltransferase activity"/>
    <property type="evidence" value="ECO:0007669"/>
    <property type="project" value="InterPro"/>
</dbReference>
<sequence length="363" mass="42083">MPLSSSQLQKIRDQLERSQSWLQEIQSEIESCQSQSTLPFSSPALTKPSRQSILFYRDYGGFTGGHLKVWDYFNHVTFSQNYSPSIYFTPQSSWDKNNPWLNLEQSFILSQPLEYPDLIFMEGLDWQLLDERYKHNSPIPIINLIQSVRHAYPDNPRYPFLQYKAIRICVSPEIKQYLEIQAKVNGELLVIPCGLDRTQIPESLDWEQKDDHILIAALKEPELGQTLKIELEKIGKKVELLTAQLTRTEYLDKLNRARITVFLPNQKEGEGFYLPALEGMAVGTLVICPDCIGNRSFCISGYNCFRPHYRVESLLNAIQQALQYSQSQVQEILTHAKQTANEHNLLKERQAFLEVLDNIREIW</sequence>
<evidence type="ECO:0000313" key="3">
    <source>
        <dbReference type="Proteomes" id="UP000184550"/>
    </source>
</evidence>
<organism evidence="2 3">
    <name type="scientific">Planktothrix serta PCC 8927</name>
    <dbReference type="NCBI Taxonomy" id="671068"/>
    <lineage>
        <taxon>Bacteria</taxon>
        <taxon>Bacillati</taxon>
        <taxon>Cyanobacteriota</taxon>
        <taxon>Cyanophyceae</taxon>
        <taxon>Oscillatoriophycideae</taxon>
        <taxon>Oscillatoriales</taxon>
        <taxon>Microcoleaceae</taxon>
        <taxon>Planktothrix</taxon>
    </lineage>
</organism>